<dbReference type="InterPro" id="IPR006640">
    <property type="entry name" value="SprT-like_domain"/>
</dbReference>
<dbReference type="SMART" id="SM00731">
    <property type="entry name" value="SprT"/>
    <property type="match status" value="1"/>
</dbReference>
<comment type="caution">
    <text evidence="2">The sequence shown here is derived from an EMBL/GenBank/DDBJ whole genome shotgun (WGS) entry which is preliminary data.</text>
</comment>
<sequence>MDDKQLQTLIEQTSLKFFNLPFIHKGTFNPRLKTTGGRYLTSTGNIEINKRYYDALGMDELIGIIKHELCHYHLHQRGMGYKHRDQDFRILLKKVGAPRFCTPIEARVGKPKNYRFYECVECHQVYKRVRRVNIVKYRCGKCRGRLKEVKDRIDRGE</sequence>
<evidence type="ECO:0000313" key="2">
    <source>
        <dbReference type="EMBL" id="MBM7621693.1"/>
    </source>
</evidence>
<proteinExistence type="predicted"/>
<evidence type="ECO:0000313" key="3">
    <source>
        <dbReference type="Proteomes" id="UP000737402"/>
    </source>
</evidence>
<dbReference type="NCBIfam" id="NF003339">
    <property type="entry name" value="PRK04351.1"/>
    <property type="match status" value="1"/>
</dbReference>
<reference evidence="2 3" key="1">
    <citation type="submission" date="2021-01" db="EMBL/GenBank/DDBJ databases">
        <title>Genomic Encyclopedia of Type Strains, Phase IV (KMG-IV): sequencing the most valuable type-strain genomes for metagenomic binning, comparative biology and taxonomic classification.</title>
        <authorList>
            <person name="Goeker M."/>
        </authorList>
    </citation>
    <scope>NUCLEOTIDE SEQUENCE [LARGE SCALE GENOMIC DNA]</scope>
    <source>
        <strain evidence="2 3">DSM 25879</strain>
    </source>
</reference>
<protein>
    <submittedName>
        <fullName evidence="2">SprT-like protein</fullName>
    </submittedName>
</protein>
<organism evidence="2 3">
    <name type="scientific">Sutcliffiella tianshenii</name>
    <dbReference type="NCBI Taxonomy" id="1463404"/>
    <lineage>
        <taxon>Bacteria</taxon>
        <taxon>Bacillati</taxon>
        <taxon>Bacillota</taxon>
        <taxon>Bacilli</taxon>
        <taxon>Bacillales</taxon>
        <taxon>Bacillaceae</taxon>
        <taxon>Sutcliffiella</taxon>
    </lineage>
</organism>
<evidence type="ECO:0000259" key="1">
    <source>
        <dbReference type="SMART" id="SM00731"/>
    </source>
</evidence>
<dbReference type="Proteomes" id="UP000737402">
    <property type="component" value="Unassembled WGS sequence"/>
</dbReference>
<accession>A0ABS2P413</accession>
<dbReference type="Pfam" id="PF10263">
    <property type="entry name" value="SprT-like"/>
    <property type="match status" value="1"/>
</dbReference>
<dbReference type="RefSeq" id="WP_204418465.1">
    <property type="nucleotide sequence ID" value="NZ_JAFBED010000009.1"/>
</dbReference>
<name>A0ABS2P413_9BACI</name>
<keyword evidence="3" id="KW-1185">Reference proteome</keyword>
<dbReference type="EMBL" id="JAFBED010000009">
    <property type="protein sequence ID" value="MBM7621693.1"/>
    <property type="molecule type" value="Genomic_DNA"/>
</dbReference>
<feature type="domain" description="SprT-like" evidence="1">
    <location>
        <begin position="4"/>
        <end position="149"/>
    </location>
</feature>
<gene>
    <name evidence="2" type="ORF">JOC95_003582</name>
</gene>